<sequence>MTDQNQPLFISMAQYAQRMGVSEGLVRKQVAAGQVRHIKRGRRTLIPHDEPERHYQEALDSLKIGGAV</sequence>
<protein>
    <recommendedName>
        <fullName evidence="3">DNA binding domain, excisionase family</fullName>
    </recommendedName>
</protein>
<evidence type="ECO:0008006" key="3">
    <source>
        <dbReference type="Google" id="ProtNLM"/>
    </source>
</evidence>
<name>A0A0P1I0W7_9RHOB</name>
<proteinExistence type="predicted"/>
<dbReference type="EMBL" id="CYUD01000001">
    <property type="protein sequence ID" value="CUJ83711.1"/>
    <property type="molecule type" value="Genomic_DNA"/>
</dbReference>
<organism evidence="1 2">
    <name type="scientific">Ruegeria denitrificans</name>
    <dbReference type="NCBI Taxonomy" id="1715692"/>
    <lineage>
        <taxon>Bacteria</taxon>
        <taxon>Pseudomonadati</taxon>
        <taxon>Pseudomonadota</taxon>
        <taxon>Alphaproteobacteria</taxon>
        <taxon>Rhodobacterales</taxon>
        <taxon>Roseobacteraceae</taxon>
        <taxon>Ruegeria</taxon>
    </lineage>
</organism>
<accession>A0A0P1I0W7</accession>
<dbReference type="AlphaFoldDB" id="A0A0P1I0W7"/>
<evidence type="ECO:0000313" key="1">
    <source>
        <dbReference type="EMBL" id="CUJ83711.1"/>
    </source>
</evidence>
<keyword evidence="2" id="KW-1185">Reference proteome</keyword>
<dbReference type="STRING" id="1715692.RUE5091_00139"/>
<dbReference type="Proteomes" id="UP000051260">
    <property type="component" value="Unassembled WGS sequence"/>
</dbReference>
<gene>
    <name evidence="1" type="ORF">RUE5091_00139</name>
</gene>
<evidence type="ECO:0000313" key="2">
    <source>
        <dbReference type="Proteomes" id="UP000051260"/>
    </source>
</evidence>
<dbReference type="RefSeq" id="WP_131726254.1">
    <property type="nucleotide sequence ID" value="NZ_CYUD01000001.1"/>
</dbReference>
<reference evidence="2" key="1">
    <citation type="submission" date="2015-09" db="EMBL/GenBank/DDBJ databases">
        <authorList>
            <person name="Rodrigo-Torres L."/>
            <person name="Arahal D.R."/>
        </authorList>
    </citation>
    <scope>NUCLEOTIDE SEQUENCE [LARGE SCALE GENOMIC DNA]</scope>
    <source>
        <strain evidence="2">CECT 5091</strain>
    </source>
</reference>